<feature type="compositionally biased region" description="Basic and acidic residues" evidence="1">
    <location>
        <begin position="272"/>
        <end position="281"/>
    </location>
</feature>
<dbReference type="RefSeq" id="WP_152838740.1">
    <property type="nucleotide sequence ID" value="NZ_WHUG01000005.1"/>
</dbReference>
<sequence>MTATLIAQWQAAWPQALEAWSRFTRLRDARLCASTVEAAREGLSGSFAMIRLLDQSVVVDMQGVQELGLNDYAVEILAHEIGHHVLAPASATDQFRLLARIRRALPTLEKHAPMVANLYTDLYINDRLQRQAGLRMADIYRILEQGRAPADPASRSKVWLLYMRIYENLWQLAKGALGGAGADDATDTDAWLGARLIRVYAKDWMDGAGRFATLLLPYLVDSQNQEDEFRRMFDTKDAAEGCEPSGGQQIEAGEMEDAVHPVQDSRISGLDETGKPPDDKAAASNSAGQMREPYEYGEILKAAGIKLSEEDIAVRYYRERALPHLISFPRTPAPQSDELQLEGLEPWQIGDPLDQIDWLQTVIQSPRPIPGVTTVQRSYGREAAPRRKPEPIDLDLYVDSSGSMPNPRQQTSYLTLAGAIIALSALRAGSSVQVTLWSGKDEVIVTKGFVRDDVSVLKVLTGFFGGSTCFPIPQLRQTYEKARLRRTHILHISDDGITTMFEPDERGNSGWDVAARALAVGDAGGTMALNLPSGWEQFGDDDWRSSAYKVLRQAKEQQQWEIHAIAQFEDLVEFARAFSRRHYAPKSPPKKKNA</sequence>
<protein>
    <submittedName>
        <fullName evidence="2">VWA domain-containing protein</fullName>
    </submittedName>
</protein>
<organism evidence="2 3">
    <name type="scientific">Rugamonas aquatica</name>
    <dbReference type="NCBI Taxonomy" id="2743357"/>
    <lineage>
        <taxon>Bacteria</taxon>
        <taxon>Pseudomonadati</taxon>
        <taxon>Pseudomonadota</taxon>
        <taxon>Betaproteobacteria</taxon>
        <taxon>Burkholderiales</taxon>
        <taxon>Oxalobacteraceae</taxon>
        <taxon>Telluria group</taxon>
        <taxon>Rugamonas</taxon>
    </lineage>
</organism>
<reference evidence="2 3" key="1">
    <citation type="submission" date="2019-10" db="EMBL/GenBank/DDBJ databases">
        <title>Two novel species isolated from a subtropical stream in China.</title>
        <authorList>
            <person name="Lu H."/>
        </authorList>
    </citation>
    <scope>NUCLEOTIDE SEQUENCE [LARGE SCALE GENOMIC DNA]</scope>
    <source>
        <strain evidence="2 3">FT29W</strain>
    </source>
</reference>
<dbReference type="Proteomes" id="UP000440498">
    <property type="component" value="Unassembled WGS sequence"/>
</dbReference>
<gene>
    <name evidence="2" type="ORF">GEV02_14835</name>
</gene>
<comment type="caution">
    <text evidence="2">The sequence shown here is derived from an EMBL/GenBank/DDBJ whole genome shotgun (WGS) entry which is preliminary data.</text>
</comment>
<dbReference type="EMBL" id="WHUG01000005">
    <property type="protein sequence ID" value="MQA39428.1"/>
    <property type="molecule type" value="Genomic_DNA"/>
</dbReference>
<feature type="region of interest" description="Disordered" evidence="1">
    <location>
        <begin position="266"/>
        <end position="289"/>
    </location>
</feature>
<proteinExistence type="predicted"/>
<evidence type="ECO:0000313" key="3">
    <source>
        <dbReference type="Proteomes" id="UP000440498"/>
    </source>
</evidence>
<name>A0A6A7N3M5_9BURK</name>
<dbReference type="AlphaFoldDB" id="A0A6A7N3M5"/>
<accession>A0A6A7N3M5</accession>
<evidence type="ECO:0000256" key="1">
    <source>
        <dbReference type="SAM" id="MobiDB-lite"/>
    </source>
</evidence>
<keyword evidence="3" id="KW-1185">Reference proteome</keyword>
<evidence type="ECO:0000313" key="2">
    <source>
        <dbReference type="EMBL" id="MQA39428.1"/>
    </source>
</evidence>